<dbReference type="EMBL" id="JPYI02000081">
    <property type="protein sequence ID" value="OQP77393.1"/>
    <property type="molecule type" value="Genomic_DNA"/>
</dbReference>
<protein>
    <submittedName>
        <fullName evidence="1">Transcriptional regulator</fullName>
    </submittedName>
</protein>
<proteinExistence type="predicted"/>
<gene>
    <name evidence="1" type="ORF">IM53_013790</name>
</gene>
<dbReference type="RefSeq" id="WP_017155729.1">
    <property type="nucleotide sequence ID" value="NZ_CP041380.1"/>
</dbReference>
<dbReference type="GeneID" id="93990710"/>
<dbReference type="Proteomes" id="UP000050546">
    <property type="component" value="Unassembled WGS sequence"/>
</dbReference>
<evidence type="ECO:0000313" key="2">
    <source>
        <dbReference type="Proteomes" id="UP000050546"/>
    </source>
</evidence>
<comment type="caution">
    <text evidence="1">The sequence shown here is derived from an EMBL/GenBank/DDBJ whole genome shotgun (WGS) entry which is preliminary data.</text>
</comment>
<accession>A0A0Q0EGS6</accession>
<sequence length="31" mass="3570">MWPVPVSCRHDARMPHRVECVVVPVRASVQQ</sequence>
<name>A0A0Q0EGS6_9XANT</name>
<organism evidence="1 2">
    <name type="scientific">Xanthomonas phaseoli pv. dieffenbachiae</name>
    <dbReference type="NCBI Taxonomy" id="92828"/>
    <lineage>
        <taxon>Bacteria</taxon>
        <taxon>Pseudomonadati</taxon>
        <taxon>Pseudomonadota</taxon>
        <taxon>Gammaproteobacteria</taxon>
        <taxon>Lysobacterales</taxon>
        <taxon>Lysobacteraceae</taxon>
        <taxon>Xanthomonas</taxon>
    </lineage>
</organism>
<evidence type="ECO:0000313" key="1">
    <source>
        <dbReference type="EMBL" id="OQP77393.1"/>
    </source>
</evidence>
<reference evidence="1 2" key="1">
    <citation type="journal article" date="2016" name="Plant Pathol.">
        <title>Genetic characterization of strains named as Xanthomonas axonopodis pv. dieffenbachiae leads to a taxonomic revision of the X. axonopodis species complex.</title>
        <authorList>
            <person name="Constantin E.C."/>
            <person name="Cleenwerck I."/>
            <person name="Maes M."/>
            <person name="Baeyen S."/>
            <person name="Van Malderghem C."/>
            <person name="De Vos P."/>
            <person name="Cottyn B."/>
        </authorList>
    </citation>
    <scope>NUCLEOTIDE SEQUENCE [LARGE SCALE GENOMIC DNA]</scope>
    <source>
        <strain evidence="1 2">LMG 25940</strain>
    </source>
</reference>
<dbReference type="AlphaFoldDB" id="A0A0Q0EGS6"/>
<reference evidence="2" key="2">
    <citation type="journal article" date="2017" name="Plant Pathol.">
        <title>Pathogenicity and virulence gene content of Xanthomonas strains infecting Araceae, formerly known as Xanthomonas axonopodis pv. dieffenbachiae.</title>
        <authorList>
            <person name="Constantin E.C."/>
            <person name="Haegeman A."/>
            <person name="Van Vaerenbergh J."/>
            <person name="Baeyen S."/>
            <person name="Van Malderghem C."/>
            <person name="Maes M."/>
            <person name="Cottyn B."/>
        </authorList>
    </citation>
    <scope>NUCLEOTIDE SEQUENCE [LARGE SCALE GENOMIC DNA]</scope>
    <source>
        <strain evidence="2">LMG 25940</strain>
    </source>
</reference>